<keyword evidence="3" id="KW-0238">DNA-binding</keyword>
<dbReference type="KEGG" id="tun:J9260_18215"/>
<reference evidence="7" key="1">
    <citation type="submission" date="2021-04" db="EMBL/GenBank/DDBJ databases">
        <title>Genomics, taxonomy and metabolism of representatives of sulfur bacteria of the genus Thiothrix: Thiothrix fructosivorans QT, Thiothrix unzii A1T and three new species, Thiothrix subterranea sp. nov., Thiothrix litoralis sp. nov. and 'Candidatus Thiothrix anitrata' sp. nov.</title>
        <authorList>
            <person name="Ravin N.V."/>
            <person name="Smolyakov D."/>
            <person name="Rudenko T.S."/>
            <person name="Mardanov A.V."/>
            <person name="Beletsky A.V."/>
            <person name="Markov N.D."/>
            <person name="Fomenkov A.I."/>
            <person name="Roberts R.J."/>
            <person name="Karnachuk O.V."/>
            <person name="Novikov A."/>
            <person name="Grabovich M.Y."/>
        </authorList>
    </citation>
    <scope>NUCLEOTIDE SEQUENCE</scope>
    <source>
        <strain evidence="7">A1</strain>
        <plasmid evidence="7">pTunz1</plasmid>
    </source>
</reference>
<keyword evidence="4" id="KW-0233">DNA recombination</keyword>
<evidence type="ECO:0000256" key="2">
    <source>
        <dbReference type="ARBA" id="ARBA00022578"/>
    </source>
</evidence>
<dbReference type="RefSeq" id="WP_210220885.1">
    <property type="nucleotide sequence ID" value="NZ_CP072796.1"/>
</dbReference>
<keyword evidence="7" id="KW-0614">Plasmid</keyword>
<evidence type="ECO:0000256" key="1">
    <source>
        <dbReference type="ARBA" id="ARBA00009402"/>
    </source>
</evidence>
<name>A0A975FCP6_9GAMM</name>
<dbReference type="EMBL" id="CP072796">
    <property type="protein sequence ID" value="QTR55422.1"/>
    <property type="molecule type" value="Genomic_DNA"/>
</dbReference>
<evidence type="ECO:0000259" key="5">
    <source>
        <dbReference type="Pfam" id="PF01526"/>
    </source>
</evidence>
<dbReference type="Pfam" id="PF01526">
    <property type="entry name" value="DDE_Tnp_Tn3"/>
    <property type="match status" value="1"/>
</dbReference>
<geneLocation type="plasmid" evidence="7 8">
    <name>pTunz1</name>
</geneLocation>
<dbReference type="InterPro" id="IPR047653">
    <property type="entry name" value="Tn3-like_transpos"/>
</dbReference>
<organism evidence="7 8">
    <name type="scientific">Thiothrix unzii</name>
    <dbReference type="NCBI Taxonomy" id="111769"/>
    <lineage>
        <taxon>Bacteria</taxon>
        <taxon>Pseudomonadati</taxon>
        <taxon>Pseudomonadota</taxon>
        <taxon>Gammaproteobacteria</taxon>
        <taxon>Thiotrichales</taxon>
        <taxon>Thiotrichaceae</taxon>
        <taxon>Thiothrix</taxon>
    </lineage>
</organism>
<dbReference type="InterPro" id="IPR025296">
    <property type="entry name" value="DUF4158"/>
</dbReference>
<evidence type="ECO:0000256" key="4">
    <source>
        <dbReference type="ARBA" id="ARBA00023172"/>
    </source>
</evidence>
<dbReference type="GO" id="GO:0006313">
    <property type="term" value="P:DNA transposition"/>
    <property type="evidence" value="ECO:0007669"/>
    <property type="project" value="InterPro"/>
</dbReference>
<comment type="similarity">
    <text evidence="1">Belongs to the transposase 7 family.</text>
</comment>
<evidence type="ECO:0000313" key="7">
    <source>
        <dbReference type="EMBL" id="QTR55422.1"/>
    </source>
</evidence>
<dbReference type="Pfam" id="PF13700">
    <property type="entry name" value="DUF4158"/>
    <property type="match status" value="1"/>
</dbReference>
<dbReference type="InterPro" id="IPR002513">
    <property type="entry name" value="Tn3_Tnp_DDE_dom"/>
</dbReference>
<dbReference type="GO" id="GO:0003677">
    <property type="term" value="F:DNA binding"/>
    <property type="evidence" value="ECO:0007669"/>
    <property type="project" value="UniProtKB-KW"/>
</dbReference>
<gene>
    <name evidence="7" type="ORF">J9260_18215</name>
</gene>
<accession>A0A975FCP6</accession>
<feature type="domain" description="Tn3 transposase DDE" evidence="5">
    <location>
        <begin position="604"/>
        <end position="997"/>
    </location>
</feature>
<protein>
    <submittedName>
        <fullName evidence="7">Tn3 family transposase</fullName>
    </submittedName>
</protein>
<keyword evidence="8" id="KW-1185">Reference proteome</keyword>
<evidence type="ECO:0000256" key="3">
    <source>
        <dbReference type="ARBA" id="ARBA00023125"/>
    </source>
</evidence>
<evidence type="ECO:0000313" key="8">
    <source>
        <dbReference type="Proteomes" id="UP000672009"/>
    </source>
</evidence>
<dbReference type="Proteomes" id="UP000672009">
    <property type="component" value="Plasmid pTunz1"/>
</dbReference>
<dbReference type="GO" id="GO:0004803">
    <property type="term" value="F:transposase activity"/>
    <property type="evidence" value="ECO:0007669"/>
    <property type="project" value="InterPro"/>
</dbReference>
<sequence>MARMRIFNRLEEDAFESPPVFNSAERKRFFSLPLALEEPLLGLRTPTNRVCFLVVAGYFKARHKFFSRQFRQTDIEYVASQMGVNPAVVSIGAYGKETYARHQRLILAHFGYRPFDGTAKTAIANEMAALVRVQSRPKLVLLEGIQMLTREKVALPSYNVLADLTVAAIDHHHARLLKTVNDHLSKIQRDQLDALLEKEPDNGDGEGWRYHLTLLKKANQSTQPSKIKANLADMDTLQALYLDLKPVVERLGLGYGHTRHYAYTVIKARISQVMQRSDNDCYLHLIAFIAYQTFKLNDTLTDTLLGVVQAATNAALKDQKETYFKAREQHRQSLATLVEQLRQNVHGALDAIRQIVADGQLGDNQKLALISAALDTEDATPAQVDRHIEGFKQEVAELQHSQDYLTRLEAHSLKLQHRAADIVRRIQFTPDCNKPALWEALRHYQKSDGNPDKGAPTGFLSTEQCAALTGPDGKFRISLYKALLFVGVAQAIKSGALNLIHSEKYRSLGEYLIPKTDWVANRAEYLHRAQLDRFADCSATLAALGQELDGRYQQTNQNFKSGNNPYLTVRANGSIHVSTPKLGEVESRSLGDFFPERKYIPMLEMLATVSHASGFLDEFVHWQVKHQRTRPAKKTLFAGIIGYGCDIGHHKLAQISQQIDGGELDNTVNWYFSLQNVQAANDRILQLTDRLGLPDIYRSSPGVLHTSSDGQKFGVAVDSLNANYSFKYLGKDKGVSVATFIDMRHLMWHSTVISASEREAAYVIDGLMHNDVVKSDIHSTDTHGYSEVVFAVTYLLGPEFAPRIKGLGKQHLYAFKSRKHYEDQGHVLLPDHTIRTHLIEAQWDEILRFVATIRLKVTTASQLFKRLNSYSNQHPLYQALKEFGKIIKSRFILKYYDDCQYRQAIEKQLNKGESSNKFSKAVSFGNNPAFTQGEKEDQEVAEGCRRLIKNAAVCWNYLYLSRELATGKDETRKTELLDAIRHGSALTWKHFNLHGEFDFSDERMVDSVGLAIPKKLGGWQG</sequence>
<feature type="domain" description="DUF4158" evidence="6">
    <location>
        <begin position="10"/>
        <end position="167"/>
    </location>
</feature>
<keyword evidence="2" id="KW-0815">Transposition</keyword>
<dbReference type="AlphaFoldDB" id="A0A975FCP6"/>
<proteinExistence type="inferred from homology"/>
<evidence type="ECO:0000259" key="6">
    <source>
        <dbReference type="Pfam" id="PF13700"/>
    </source>
</evidence>
<dbReference type="NCBIfam" id="NF033527">
    <property type="entry name" value="transpos_Tn3"/>
    <property type="match status" value="1"/>
</dbReference>